<evidence type="ECO:0000313" key="5">
    <source>
        <dbReference type="Proteomes" id="UP000322245"/>
    </source>
</evidence>
<evidence type="ECO:0000256" key="1">
    <source>
        <dbReference type="SAM" id="MobiDB-lite"/>
    </source>
</evidence>
<feature type="transmembrane region" description="Helical" evidence="2">
    <location>
        <begin position="721"/>
        <end position="740"/>
    </location>
</feature>
<keyword evidence="2" id="KW-0812">Transmembrane</keyword>
<dbReference type="CDD" id="cd00024">
    <property type="entry name" value="CD_CSD"/>
    <property type="match status" value="1"/>
</dbReference>
<dbReference type="AlphaFoldDB" id="A0A5D3AM23"/>
<dbReference type="EMBL" id="NIDF01000198">
    <property type="protein sequence ID" value="TYJ51698.1"/>
    <property type="molecule type" value="Genomic_DNA"/>
</dbReference>
<feature type="region of interest" description="Disordered" evidence="1">
    <location>
        <begin position="111"/>
        <end position="276"/>
    </location>
</feature>
<dbReference type="InterPro" id="IPR016197">
    <property type="entry name" value="Chromo-like_dom_sf"/>
</dbReference>
<dbReference type="Gene3D" id="2.40.50.40">
    <property type="match status" value="1"/>
</dbReference>
<comment type="caution">
    <text evidence="4">The sequence shown here is derived from an EMBL/GenBank/DDBJ whole genome shotgun (WGS) entry which is preliminary data.</text>
</comment>
<evidence type="ECO:0000256" key="2">
    <source>
        <dbReference type="SAM" id="Phobius"/>
    </source>
</evidence>
<feature type="compositionally biased region" description="Low complexity" evidence="1">
    <location>
        <begin position="296"/>
        <end position="313"/>
    </location>
</feature>
<feature type="region of interest" description="Disordered" evidence="1">
    <location>
        <begin position="38"/>
        <end position="90"/>
    </location>
</feature>
<feature type="compositionally biased region" description="Low complexity" evidence="1">
    <location>
        <begin position="68"/>
        <end position="88"/>
    </location>
</feature>
<dbReference type="InterPro" id="IPR000953">
    <property type="entry name" value="Chromo/chromo_shadow_dom"/>
</dbReference>
<feature type="region of interest" description="Disordered" evidence="1">
    <location>
        <begin position="1"/>
        <end position="20"/>
    </location>
</feature>
<feature type="region of interest" description="Disordered" evidence="1">
    <location>
        <begin position="445"/>
        <end position="468"/>
    </location>
</feature>
<dbReference type="SUPFAM" id="SSF54160">
    <property type="entry name" value="Chromo domain-like"/>
    <property type="match status" value="1"/>
</dbReference>
<feature type="compositionally biased region" description="Low complexity" evidence="1">
    <location>
        <begin position="125"/>
        <end position="136"/>
    </location>
</feature>
<protein>
    <recommendedName>
        <fullName evidence="3">Chromo domain-containing protein</fullName>
    </recommendedName>
</protein>
<evidence type="ECO:0000313" key="4">
    <source>
        <dbReference type="EMBL" id="TYJ51698.1"/>
    </source>
</evidence>
<feature type="compositionally biased region" description="Acidic residues" evidence="1">
    <location>
        <begin position="663"/>
        <end position="675"/>
    </location>
</feature>
<feature type="region of interest" description="Disordered" evidence="1">
    <location>
        <begin position="636"/>
        <end position="684"/>
    </location>
</feature>
<feature type="region of interest" description="Disordered" evidence="1">
    <location>
        <begin position="350"/>
        <end position="384"/>
    </location>
</feature>
<proteinExistence type="predicted"/>
<dbReference type="PROSITE" id="PS50013">
    <property type="entry name" value="CHROMO_2"/>
    <property type="match status" value="1"/>
</dbReference>
<dbReference type="Proteomes" id="UP000322245">
    <property type="component" value="Unassembled WGS sequence"/>
</dbReference>
<feature type="compositionally biased region" description="Low complexity" evidence="1">
    <location>
        <begin position="527"/>
        <end position="539"/>
    </location>
</feature>
<feature type="compositionally biased region" description="Basic and acidic residues" evidence="1">
    <location>
        <begin position="451"/>
        <end position="465"/>
    </location>
</feature>
<feature type="compositionally biased region" description="Basic residues" evidence="1">
    <location>
        <begin position="228"/>
        <end position="244"/>
    </location>
</feature>
<feature type="compositionally biased region" description="Basic residues" evidence="1">
    <location>
        <begin position="495"/>
        <end position="510"/>
    </location>
</feature>
<evidence type="ECO:0000259" key="3">
    <source>
        <dbReference type="PROSITE" id="PS50013"/>
    </source>
</evidence>
<organism evidence="4 5">
    <name type="scientific">Cryptococcus floricola</name>
    <dbReference type="NCBI Taxonomy" id="2591691"/>
    <lineage>
        <taxon>Eukaryota</taxon>
        <taxon>Fungi</taxon>
        <taxon>Dikarya</taxon>
        <taxon>Basidiomycota</taxon>
        <taxon>Agaricomycotina</taxon>
        <taxon>Tremellomycetes</taxon>
        <taxon>Tremellales</taxon>
        <taxon>Cryptococcaceae</taxon>
        <taxon>Cryptococcus</taxon>
    </lineage>
</organism>
<accession>A0A5D3AM23</accession>
<keyword evidence="5" id="KW-1185">Reference proteome</keyword>
<sequence length="741" mass="79872">MKKESLPRSPLLSSADPSASLSFSNASIKTEKIVAHSAHVQTAGLPPKIEHSSEAANGPPKKKRKRSSPPSTSSLSSPFDSSPSLPSFNVAGIPEEVGAESSMVVRASWGPSSVASLHSTPLPAPKAATLPLSRAADPPKKARKRKNGSTDDDNVPAPKAATLALFRAAGPPKKARKRKNRSTDDDNVPPPSKLSRLSAPSSVVKPNVEVNPIGIRDEAAKSGSKTKTERKPRKKKRDRERKQRQSAMGGNGRATNGGKEEVRGIDSGIGLPGLSTTSLTVVGESIRQPVIEVANSSTSRPNISSSSPSLLSEDASLETAFSLDPHLPQPAPLASQLPLCAGANPPSGMLYSIETSSPSPPVPTEQATEISAASERSSLGEEQAEECVEQSAEVEQEQNLLVGIVESEQLEEITPICVKSERIEEITPAWELELSRAVFLDAPLSSSEAPQRLDSEAQRSIRGADKASGVIGDGTIRWEIYPPALSSPPSSRPQPTRRQKHSRPSAKRRQPVPTSSLRRSFRAQLDRSSLSSRSRCSQSTQEEAGSHSLRRPRPPSPVIIEGEEHYEVERIVDSRRQRRDEVEYKVEWSGYEGADQFSWLPFDEVKHLEGALHGFFAANPHKPGAPAEPVILAERARRKERSEEATGLGERSSGLVEGRECRDDDEEVEEGDDDRQEALETGGQTCGEVVVREEIVGHFGGVDERWPSSGRTGPRGEGGVVWKKVFMACGIFGIFGLLIVQ</sequence>
<feature type="domain" description="Chromo" evidence="3">
    <location>
        <begin position="566"/>
        <end position="627"/>
    </location>
</feature>
<reference evidence="4 5" key="1">
    <citation type="submission" date="2017-05" db="EMBL/GenBank/DDBJ databases">
        <title>The Genome Sequence of Tsuchiyaea wingfieldii DSM 27421.</title>
        <authorList>
            <person name="Cuomo C."/>
            <person name="Passer A."/>
            <person name="Billmyre B."/>
            <person name="Heitman J."/>
        </authorList>
    </citation>
    <scope>NUCLEOTIDE SEQUENCE [LARGE SCALE GENOMIC DNA]</scope>
    <source>
        <strain evidence="4 5">DSM 27421</strain>
    </source>
</reference>
<dbReference type="GO" id="GO:0006338">
    <property type="term" value="P:chromatin remodeling"/>
    <property type="evidence" value="ECO:0007669"/>
    <property type="project" value="UniProtKB-ARBA"/>
</dbReference>
<feature type="compositionally biased region" description="Low complexity" evidence="1">
    <location>
        <begin position="7"/>
        <end position="20"/>
    </location>
</feature>
<keyword evidence="2" id="KW-1133">Transmembrane helix</keyword>
<keyword evidence="2" id="KW-0472">Membrane</keyword>
<name>A0A5D3AM23_9TREE</name>
<gene>
    <name evidence="4" type="ORF">B9479_007718</name>
</gene>
<feature type="region of interest" description="Disordered" evidence="1">
    <location>
        <begin position="292"/>
        <end position="313"/>
    </location>
</feature>
<feature type="region of interest" description="Disordered" evidence="1">
    <location>
        <begin position="480"/>
        <end position="564"/>
    </location>
</feature>
<feature type="compositionally biased region" description="Polar residues" evidence="1">
    <location>
        <begin position="365"/>
        <end position="377"/>
    </location>
</feature>